<evidence type="ECO:0000256" key="2">
    <source>
        <dbReference type="ARBA" id="ARBA00022729"/>
    </source>
</evidence>
<keyword evidence="3" id="KW-0677">Repeat</keyword>
<evidence type="ECO:0000313" key="8">
    <source>
        <dbReference type="EMBL" id="CAH3033065.1"/>
    </source>
</evidence>
<feature type="transmembrane region" description="Helical" evidence="5">
    <location>
        <begin position="954"/>
        <end position="978"/>
    </location>
</feature>
<dbReference type="SMART" id="SM00179">
    <property type="entry name" value="EGF_CA"/>
    <property type="match status" value="2"/>
</dbReference>
<feature type="non-terminal residue" evidence="8">
    <location>
        <position position="997"/>
    </location>
</feature>
<reference evidence="8 9" key="1">
    <citation type="submission" date="2022-05" db="EMBL/GenBank/DDBJ databases">
        <authorList>
            <consortium name="Genoscope - CEA"/>
            <person name="William W."/>
        </authorList>
    </citation>
    <scope>NUCLEOTIDE SEQUENCE [LARGE SCALE GENOMIC DNA]</scope>
</reference>
<keyword evidence="9" id="KW-1185">Reference proteome</keyword>
<dbReference type="InterPro" id="IPR055356">
    <property type="entry name" value="ZP-N"/>
</dbReference>
<dbReference type="EMBL" id="CALNXJ010000002">
    <property type="protein sequence ID" value="CAH3033065.1"/>
    <property type="molecule type" value="Genomic_DNA"/>
</dbReference>
<dbReference type="PANTHER" id="PTHR14002">
    <property type="entry name" value="ENDOGLIN/TGF-BETA RECEPTOR TYPE III"/>
    <property type="match status" value="1"/>
</dbReference>
<dbReference type="Pfam" id="PF14670">
    <property type="entry name" value="FXa_inhibition"/>
    <property type="match status" value="1"/>
</dbReference>
<dbReference type="AlphaFoldDB" id="A0AAU9VME4"/>
<dbReference type="Gene3D" id="2.60.40.4100">
    <property type="entry name" value="Zona pellucida, ZP-C domain"/>
    <property type="match status" value="1"/>
</dbReference>
<dbReference type="InterPro" id="IPR001507">
    <property type="entry name" value="ZP_dom"/>
</dbReference>
<evidence type="ECO:0000259" key="7">
    <source>
        <dbReference type="PROSITE" id="PS51034"/>
    </source>
</evidence>
<comment type="caution">
    <text evidence="8">The sequence shown here is derived from an EMBL/GenBank/DDBJ whole genome shotgun (WGS) entry which is preliminary data.</text>
</comment>
<evidence type="ECO:0000256" key="6">
    <source>
        <dbReference type="SAM" id="SignalP"/>
    </source>
</evidence>
<keyword evidence="4" id="KW-1015">Disulfide bond</keyword>
<dbReference type="InterPro" id="IPR055355">
    <property type="entry name" value="ZP-C"/>
</dbReference>
<dbReference type="Pfam" id="PF12662">
    <property type="entry name" value="cEGF"/>
    <property type="match status" value="1"/>
</dbReference>
<dbReference type="Pfam" id="PF00100">
    <property type="entry name" value="Zona_pellucida"/>
    <property type="match status" value="1"/>
</dbReference>
<dbReference type="CDD" id="cd00054">
    <property type="entry name" value="EGF_CA"/>
    <property type="match status" value="1"/>
</dbReference>
<dbReference type="InterPro" id="IPR000742">
    <property type="entry name" value="EGF"/>
</dbReference>
<dbReference type="Pfam" id="PF23344">
    <property type="entry name" value="ZP-N"/>
    <property type="match status" value="1"/>
</dbReference>
<keyword evidence="5" id="KW-1133">Transmembrane helix</keyword>
<dbReference type="SMART" id="SM00241">
    <property type="entry name" value="ZP"/>
    <property type="match status" value="1"/>
</dbReference>
<gene>
    <name evidence="8" type="ORF">PMEA_00010896</name>
</gene>
<sequence length="997" mass="110679">MVRWLPAGWVFAFLALGTLTEASHFRHGSIMWVPDDSNSNTVHFSFRIGWRRSSSHSLKCDQNMISSHQLINYGGLWEARCDNSSNSLCGSPLAISNINFYCTDYSVSEDWTVGENNFTYTFNDSEKQWHVSFSGCCWISLSHYAGSTDWKVETAINLAPRSDNGKINSSPVTRSPAIVRFPGGCRQSFRIPVEDPDGDIVKCRSATHSESVIVNASFPYGELDEKACVLTYNGSQAAVGGMFVVALTLEDFPSGTTNFGSVTPFSSIPLQFLAMVISNHTGHCDEKPVFTASTPKDGECSDVPIASAYGAVIEVQVADFSKSIVEISTASPSGMQLTSLRNHGQIYYRNVTWYPSQNQIGQQLFCFKARDSAGLESDWRCVTILVGMSSTPRVTLASRIPITPVSRYGSGYSNWSVQFDRLIKKPRTSSYIRLVLLPSGQTVYKVDALSQNVTIGSNSTTLHFAIPHPVLSMDGLYAILIDKGVVVGQGCASGGTPTPGISSSNAWRFYVDGVCSSGYSLRSPDFQSCCGTSFWKILSTHFPKIIPIYSSFFLFIQFSCSVHWNASGPSNIFPEFTLPAGCDQDCDNTPGNYSCSCQRGFQLQSNGKSCTDINECTINNGGCSHQCFNIPGTFYCGCTEGLMMGRNNLTCVDQAARVTCGENSMMVSLGKERFHYFTVNQLRLRYASCKATENSTHFLISTSLDSCGTQRNETEDYLIFWNEVLADALIIDGVVTRSHNIKLPFYCRYSRKKFTSLAFTPQRIYFGNETGYGSFTFNLDFYGNSSFATPFTEQDYPLSLALNEFVYLQYSVASTADLVIMAENCKATKDASFYSWPQYTFLKNGCPTDSTLEYNYNPTRHYQQFKMRTHRFWNDYDIVYFHCELLACHRNSPDSRCSKGCIKNKRKRREVTRDGGDQEESTNKIILTGGPVVFEAAKEDEPLDHQPSQSKQRALIGGVAGAGGFGLVAIVALVVLLVKFRRMQRLQNSKNDERAGY</sequence>
<dbReference type="Gene3D" id="2.60.40.3210">
    <property type="entry name" value="Zona pellucida, ZP-N domain"/>
    <property type="match status" value="1"/>
</dbReference>
<accession>A0AAU9VME4</accession>
<keyword evidence="5" id="KW-0812">Transmembrane</keyword>
<evidence type="ECO:0000313" key="9">
    <source>
        <dbReference type="Proteomes" id="UP001159428"/>
    </source>
</evidence>
<dbReference type="FunFam" id="2.10.25.10:FF:000240">
    <property type="entry name" value="Vitamin K-dependent protein S"/>
    <property type="match status" value="1"/>
</dbReference>
<evidence type="ECO:0000256" key="5">
    <source>
        <dbReference type="SAM" id="Phobius"/>
    </source>
</evidence>
<evidence type="ECO:0000256" key="1">
    <source>
        <dbReference type="ARBA" id="ARBA00022536"/>
    </source>
</evidence>
<dbReference type="PROSITE" id="PS01187">
    <property type="entry name" value="EGF_CA"/>
    <property type="match status" value="1"/>
</dbReference>
<dbReference type="GO" id="GO:0005509">
    <property type="term" value="F:calcium ion binding"/>
    <property type="evidence" value="ECO:0007669"/>
    <property type="project" value="InterPro"/>
</dbReference>
<keyword evidence="2 6" id="KW-0732">Signal</keyword>
<dbReference type="Proteomes" id="UP001159428">
    <property type="component" value="Unassembled WGS sequence"/>
</dbReference>
<dbReference type="Gene3D" id="2.10.25.10">
    <property type="entry name" value="Laminin"/>
    <property type="match status" value="2"/>
</dbReference>
<dbReference type="PROSITE" id="PS51034">
    <property type="entry name" value="ZP_2"/>
    <property type="match status" value="1"/>
</dbReference>
<feature type="signal peptide" evidence="6">
    <location>
        <begin position="1"/>
        <end position="22"/>
    </location>
</feature>
<evidence type="ECO:0000256" key="3">
    <source>
        <dbReference type="ARBA" id="ARBA00022737"/>
    </source>
</evidence>
<dbReference type="InterPro" id="IPR001881">
    <property type="entry name" value="EGF-like_Ca-bd_dom"/>
</dbReference>
<evidence type="ECO:0000256" key="4">
    <source>
        <dbReference type="ARBA" id="ARBA00023157"/>
    </source>
</evidence>
<dbReference type="PANTHER" id="PTHR14002:SF43">
    <property type="entry name" value="DELTA-LIKE PROTEIN"/>
    <property type="match status" value="1"/>
</dbReference>
<keyword evidence="1" id="KW-0245">EGF-like domain</keyword>
<proteinExistence type="predicted"/>
<keyword evidence="5" id="KW-0472">Membrane</keyword>
<organism evidence="8 9">
    <name type="scientific">Pocillopora meandrina</name>
    <dbReference type="NCBI Taxonomy" id="46732"/>
    <lineage>
        <taxon>Eukaryota</taxon>
        <taxon>Metazoa</taxon>
        <taxon>Cnidaria</taxon>
        <taxon>Anthozoa</taxon>
        <taxon>Hexacorallia</taxon>
        <taxon>Scleractinia</taxon>
        <taxon>Astrocoeniina</taxon>
        <taxon>Pocilloporidae</taxon>
        <taxon>Pocillopora</taxon>
    </lineage>
</organism>
<name>A0AAU9VME4_9CNID</name>
<protein>
    <recommendedName>
        <fullName evidence="7">ZP domain-containing protein</fullName>
    </recommendedName>
</protein>
<dbReference type="InterPro" id="IPR042235">
    <property type="entry name" value="ZP-C_dom"/>
</dbReference>
<dbReference type="SMART" id="SM00181">
    <property type="entry name" value="EGF"/>
    <property type="match status" value="2"/>
</dbReference>
<feature type="domain" description="ZP" evidence="7">
    <location>
        <begin position="659"/>
        <end position="904"/>
    </location>
</feature>
<feature type="chain" id="PRO_5043650636" description="ZP domain-containing protein" evidence="6">
    <location>
        <begin position="23"/>
        <end position="997"/>
    </location>
</feature>
<dbReference type="SUPFAM" id="SSF57196">
    <property type="entry name" value="EGF/Laminin"/>
    <property type="match status" value="2"/>
</dbReference>
<dbReference type="InterPro" id="IPR026823">
    <property type="entry name" value="cEGF"/>
</dbReference>
<dbReference type="InterPro" id="IPR018097">
    <property type="entry name" value="EGF_Ca-bd_CS"/>
</dbReference>